<feature type="transmembrane region" description="Helical" evidence="1">
    <location>
        <begin position="96"/>
        <end position="124"/>
    </location>
</feature>
<organism evidence="2 3">
    <name type="scientific">Caenorhabditis tropicalis</name>
    <dbReference type="NCBI Taxonomy" id="1561998"/>
    <lineage>
        <taxon>Eukaryota</taxon>
        <taxon>Metazoa</taxon>
        <taxon>Ecdysozoa</taxon>
        <taxon>Nematoda</taxon>
        <taxon>Chromadorea</taxon>
        <taxon>Rhabditida</taxon>
        <taxon>Rhabditina</taxon>
        <taxon>Rhabditomorpha</taxon>
        <taxon>Rhabditoidea</taxon>
        <taxon>Rhabditidae</taxon>
        <taxon>Peloderinae</taxon>
        <taxon>Caenorhabditis</taxon>
    </lineage>
</organism>
<evidence type="ECO:0000256" key="1">
    <source>
        <dbReference type="SAM" id="Phobius"/>
    </source>
</evidence>
<dbReference type="Pfam" id="PF10325">
    <property type="entry name" value="7TM_GPCR_Srz"/>
    <property type="match status" value="2"/>
</dbReference>
<keyword evidence="1" id="KW-1133">Transmembrane helix</keyword>
<keyword evidence="1" id="KW-0472">Membrane</keyword>
<proteinExistence type="predicted"/>
<dbReference type="InterPro" id="IPR018817">
    <property type="entry name" value="7TM_GPCR_serpentine_rcpt_Srz"/>
</dbReference>
<dbReference type="PANTHER" id="PTHR31720">
    <property type="entry name" value="SERPENTINE RECEPTOR, CLASS Z-RELATED"/>
    <property type="match status" value="1"/>
</dbReference>
<reference evidence="3" key="1">
    <citation type="submission" date="2016-11" db="UniProtKB">
        <authorList>
            <consortium name="WormBaseParasite"/>
        </authorList>
    </citation>
    <scope>IDENTIFICATION</scope>
</reference>
<evidence type="ECO:0000313" key="3">
    <source>
        <dbReference type="WBParaSite" id="Csp11.Scaffold612.g5889.t2"/>
    </source>
</evidence>
<dbReference type="Proteomes" id="UP000095282">
    <property type="component" value="Unplaced"/>
</dbReference>
<dbReference type="PANTHER" id="PTHR31720:SF12">
    <property type="entry name" value="SERPENTINE RECEPTOR, CLASS T-RELATED"/>
    <property type="match status" value="1"/>
</dbReference>
<feature type="transmembrane region" description="Helical" evidence="1">
    <location>
        <begin position="25"/>
        <end position="44"/>
    </location>
</feature>
<accession>A0A1I7TH65</accession>
<keyword evidence="1" id="KW-0812">Transmembrane</keyword>
<feature type="transmembrane region" description="Helical" evidence="1">
    <location>
        <begin position="174"/>
        <end position="197"/>
    </location>
</feature>
<name>A0A1I7TH65_9PELO</name>
<evidence type="ECO:0000313" key="2">
    <source>
        <dbReference type="Proteomes" id="UP000095282"/>
    </source>
</evidence>
<feature type="transmembrane region" description="Helical" evidence="1">
    <location>
        <begin position="146"/>
        <end position="167"/>
    </location>
</feature>
<dbReference type="WBParaSite" id="Csp11.Scaffold612.g5889.t2">
    <property type="protein sequence ID" value="Csp11.Scaffold612.g5889.t2"/>
    <property type="gene ID" value="Csp11.Scaffold612.g5889"/>
</dbReference>
<feature type="transmembrane region" description="Helical" evidence="1">
    <location>
        <begin position="64"/>
        <end position="84"/>
    </location>
</feature>
<protein>
    <submittedName>
        <fullName evidence="3">Serpentine receptor class gamma</fullName>
    </submittedName>
</protein>
<dbReference type="AlphaFoldDB" id="A0A1I7TH65"/>
<sequence>MYFNSTNSTAFGFFYHNEFTPFEQCLIPLSIILTCLIYPFYVFVFRTNLDVENRLPVFYAINYFYRNLKIVLISVYYSLFFFALDAIMKIDLFARISYLSILISYFILYCSFQVNNLVLSILAIQRFTIYFFPETQKYFPGDLVKWMIRGALFICILVSLHQVSIVFTDKKSQFVYILEFFFNIDLFVMPVLIQLSYLGCNRRNLMTLFSSVNPKKFFKIFCCFCFIFQEGNVEPTIQN</sequence>
<keyword evidence="2" id="KW-1185">Reference proteome</keyword>